<dbReference type="InterPro" id="IPR046364">
    <property type="entry name" value="Exo70_C"/>
</dbReference>
<sequence length="605" mass="69186">MELPSVPKGWECSALKWGTSSRQHDPYLMRECQRSQSFSSHKAVERLQGFAASLSISRPALERTQSQLHLDMTRLEEEFRRLLIAHSNSVDPDWISEQVMGPMNDEEYDSFQGYHNGSDAHEEEDGDVSVMQAIPDFDISIELLPLDVVSDLNDIAKCMMTGGYSKECCQVYISVRKAILEYSLSGLGMEKLGMDSVQKMPWEILEVRIMKWNLALKVAVQLLYKSEKLLCHQVFAGLSQLAESSFWDLSKGSVMQLLGFAEAIAISRRSPEKLFKILDMYETLSELLPVIDDIFSDELCMGIRKESKRTVLRLGEAGRGIFAEFENAIQRESSKIPVPGGAIHPLTRYVMNYIWLLFCYVGPLNRLLGDKKKEPPEVVGLENHASTLYFYEGDGKSRADQLSPLGVQIVWLMVLLECNLDGKSKLYKEIALTYLFLMNNVHYIVQKVKKCELASLVGKEWVEKQSSQVRQHATNYLRLSWKKLLNFLQEEGLHVSGTFFRGVSKSMLKDRLKCFNSLFEELHRTQSSWSVPDPELREELRISIEEKVIPAYRSFLIRHQSSLNSGRGRQKYIKYSPEDLERCLRDLFEGTPFLGGTRRMSFSAS</sequence>
<name>A0A9D4UE52_ADICA</name>
<keyword evidence="3" id="KW-0268">Exocytosis</keyword>
<dbReference type="InterPro" id="IPR004140">
    <property type="entry name" value="Exo70"/>
</dbReference>
<dbReference type="PANTHER" id="PTHR12542:SF96">
    <property type="entry name" value="EXOCYST COMPLEX COMPONENT EXO70B1"/>
    <property type="match status" value="1"/>
</dbReference>
<comment type="similarity">
    <text evidence="1 3">Belongs to the EXO70 family.</text>
</comment>
<evidence type="ECO:0000313" key="5">
    <source>
        <dbReference type="EMBL" id="KAI5065536.1"/>
    </source>
</evidence>
<dbReference type="AlphaFoldDB" id="A0A9D4UE52"/>
<dbReference type="Pfam" id="PF03081">
    <property type="entry name" value="Exo70_C"/>
    <property type="match status" value="1"/>
</dbReference>
<evidence type="ECO:0000256" key="2">
    <source>
        <dbReference type="ARBA" id="ARBA00022448"/>
    </source>
</evidence>
<feature type="domain" description="Exocyst complex subunit Exo70 C-terminal" evidence="4">
    <location>
        <begin position="211"/>
        <end position="585"/>
    </location>
</feature>
<dbReference type="GO" id="GO:0006887">
    <property type="term" value="P:exocytosis"/>
    <property type="evidence" value="ECO:0007669"/>
    <property type="project" value="UniProtKB-KW"/>
</dbReference>
<dbReference type="PANTHER" id="PTHR12542">
    <property type="entry name" value="EXOCYST COMPLEX PROTEIN EXO70"/>
    <property type="match status" value="1"/>
</dbReference>
<dbReference type="Proteomes" id="UP000886520">
    <property type="component" value="Chromosome 19"/>
</dbReference>
<evidence type="ECO:0000259" key="4">
    <source>
        <dbReference type="Pfam" id="PF03081"/>
    </source>
</evidence>
<dbReference type="EMBL" id="JABFUD020000019">
    <property type="protein sequence ID" value="KAI5065536.1"/>
    <property type="molecule type" value="Genomic_DNA"/>
</dbReference>
<organism evidence="5 6">
    <name type="scientific">Adiantum capillus-veneris</name>
    <name type="common">Maidenhair fern</name>
    <dbReference type="NCBI Taxonomy" id="13818"/>
    <lineage>
        <taxon>Eukaryota</taxon>
        <taxon>Viridiplantae</taxon>
        <taxon>Streptophyta</taxon>
        <taxon>Embryophyta</taxon>
        <taxon>Tracheophyta</taxon>
        <taxon>Polypodiopsida</taxon>
        <taxon>Polypodiidae</taxon>
        <taxon>Polypodiales</taxon>
        <taxon>Pteridineae</taxon>
        <taxon>Pteridaceae</taxon>
        <taxon>Vittarioideae</taxon>
        <taxon>Adiantum</taxon>
    </lineage>
</organism>
<keyword evidence="3" id="KW-0653">Protein transport</keyword>
<evidence type="ECO:0000313" key="6">
    <source>
        <dbReference type="Proteomes" id="UP000886520"/>
    </source>
</evidence>
<dbReference type="Gene3D" id="1.20.1280.170">
    <property type="entry name" value="Exocyst complex component Exo70"/>
    <property type="match status" value="1"/>
</dbReference>
<proteinExistence type="inferred from homology"/>
<gene>
    <name evidence="5" type="ORF">GOP47_0020231</name>
</gene>
<comment type="caution">
    <text evidence="5">The sequence shown here is derived from an EMBL/GenBank/DDBJ whole genome shotgun (WGS) entry which is preliminary data.</text>
</comment>
<comment type="function">
    <text evidence="3">Component of the exocyst complex.</text>
</comment>
<accession>A0A9D4UE52</accession>
<keyword evidence="2 3" id="KW-0813">Transport</keyword>
<dbReference type="GO" id="GO:0005546">
    <property type="term" value="F:phosphatidylinositol-4,5-bisphosphate binding"/>
    <property type="evidence" value="ECO:0007669"/>
    <property type="project" value="InterPro"/>
</dbReference>
<dbReference type="OrthoDB" id="1922221at2759"/>
<evidence type="ECO:0000256" key="3">
    <source>
        <dbReference type="RuleBase" id="RU365026"/>
    </source>
</evidence>
<dbReference type="SUPFAM" id="SSF74788">
    <property type="entry name" value="Cullin repeat-like"/>
    <property type="match status" value="1"/>
</dbReference>
<evidence type="ECO:0000256" key="1">
    <source>
        <dbReference type="ARBA" id="ARBA00006756"/>
    </source>
</evidence>
<keyword evidence="6" id="KW-1185">Reference proteome</keyword>
<dbReference type="GO" id="GO:0015031">
    <property type="term" value="P:protein transport"/>
    <property type="evidence" value="ECO:0007669"/>
    <property type="project" value="UniProtKB-KW"/>
</dbReference>
<reference evidence="5" key="1">
    <citation type="submission" date="2021-01" db="EMBL/GenBank/DDBJ databases">
        <title>Adiantum capillus-veneris genome.</title>
        <authorList>
            <person name="Fang Y."/>
            <person name="Liao Q."/>
        </authorList>
    </citation>
    <scope>NUCLEOTIDE SEQUENCE</scope>
    <source>
        <strain evidence="5">H3</strain>
        <tissue evidence="5">Leaf</tissue>
    </source>
</reference>
<dbReference type="GO" id="GO:0000145">
    <property type="term" value="C:exocyst"/>
    <property type="evidence" value="ECO:0007669"/>
    <property type="project" value="InterPro"/>
</dbReference>
<protein>
    <recommendedName>
        <fullName evidence="3">Exocyst subunit Exo70 family protein</fullName>
    </recommendedName>
</protein>
<dbReference type="InterPro" id="IPR016159">
    <property type="entry name" value="Cullin_repeat-like_dom_sf"/>
</dbReference>